<feature type="transmembrane region" description="Helical" evidence="11">
    <location>
        <begin position="453"/>
        <end position="478"/>
    </location>
</feature>
<dbReference type="EMBL" id="JARO02008990">
    <property type="protein sequence ID" value="KPP62079.1"/>
    <property type="molecule type" value="Genomic_DNA"/>
</dbReference>
<evidence type="ECO:0000259" key="13">
    <source>
        <dbReference type="SMART" id="SM01089"/>
    </source>
</evidence>
<comment type="caution">
    <text evidence="14">The sequence shown here is derived from an EMBL/GenBank/DDBJ whole genome shotgun (WGS) entry which is preliminary data.</text>
</comment>
<dbReference type="InterPro" id="IPR038359">
    <property type="entry name" value="Connexin_N_sf"/>
</dbReference>
<feature type="domain" description="Connexin N-terminal" evidence="12">
    <location>
        <begin position="299"/>
        <end position="332"/>
    </location>
</feature>
<dbReference type="STRING" id="113540.ENSSFOP00015000027"/>
<dbReference type="GO" id="GO:0007267">
    <property type="term" value="P:cell-cell signaling"/>
    <property type="evidence" value="ECO:0007669"/>
    <property type="project" value="TreeGrafter"/>
</dbReference>
<dbReference type="InterPro" id="IPR000500">
    <property type="entry name" value="Connexin"/>
</dbReference>
<feature type="transmembrane region" description="Helical" evidence="11">
    <location>
        <begin position="334"/>
        <end position="356"/>
    </location>
</feature>
<feature type="transmembrane region" description="Helical" evidence="11">
    <location>
        <begin position="77"/>
        <end position="96"/>
    </location>
</feature>
<feature type="compositionally biased region" description="Basic and acidic residues" evidence="10">
    <location>
        <begin position="556"/>
        <end position="571"/>
    </location>
</feature>
<dbReference type="PROSITE" id="PS00407">
    <property type="entry name" value="CONNEXINS_1"/>
    <property type="match status" value="2"/>
</dbReference>
<evidence type="ECO:0000256" key="5">
    <source>
        <dbReference type="ARBA" id="ARBA00022868"/>
    </source>
</evidence>
<evidence type="ECO:0000256" key="9">
    <source>
        <dbReference type="RuleBase" id="RU000630"/>
    </source>
</evidence>
<evidence type="ECO:0000256" key="2">
    <source>
        <dbReference type="ARBA" id="ARBA00004651"/>
    </source>
</evidence>
<dbReference type="SMART" id="SM01089">
    <property type="entry name" value="Connexin_CCC"/>
    <property type="match status" value="2"/>
</dbReference>
<dbReference type="Pfam" id="PF00029">
    <property type="entry name" value="Connexin"/>
    <property type="match status" value="2"/>
</dbReference>
<dbReference type="AlphaFoldDB" id="A0A0P7TWH3"/>
<feature type="transmembrane region" description="Helical" evidence="11">
    <location>
        <begin position="189"/>
        <end position="213"/>
    </location>
</feature>
<dbReference type="PRINTS" id="PR00206">
    <property type="entry name" value="CONNEXIN"/>
</dbReference>
<dbReference type="Gene3D" id="1.20.1440.80">
    <property type="entry name" value="Gap junction channel protein cysteine-rich domain"/>
    <property type="match status" value="2"/>
</dbReference>
<feature type="domain" description="Connexin N-terminal" evidence="12">
    <location>
        <begin position="42"/>
        <end position="75"/>
    </location>
</feature>
<reference evidence="14 15" key="1">
    <citation type="submission" date="2015-08" db="EMBL/GenBank/DDBJ databases">
        <title>The genome of the Asian arowana (Scleropages formosus).</title>
        <authorList>
            <person name="Tan M.H."/>
            <person name="Gan H.M."/>
            <person name="Croft L.J."/>
            <person name="Austin C.M."/>
        </authorList>
    </citation>
    <scope>NUCLEOTIDE SEQUENCE [LARGE SCALE GENOMIC DNA]</scope>
    <source>
        <strain evidence="14">Aro1</strain>
    </source>
</reference>
<accession>A0A0P7TWH3</accession>
<dbReference type="SMART" id="SM00037">
    <property type="entry name" value="CNX"/>
    <property type="match status" value="2"/>
</dbReference>
<dbReference type="InterPro" id="IPR019570">
    <property type="entry name" value="Connexin_CCC"/>
</dbReference>
<feature type="transmembrane region" description="Helical" evidence="11">
    <location>
        <begin position="276"/>
        <end position="297"/>
    </location>
</feature>
<keyword evidence="3" id="KW-1003">Cell membrane</keyword>
<name>A0A0P7TWH3_SCLFO</name>
<dbReference type="PANTHER" id="PTHR11984">
    <property type="entry name" value="CONNEXIN"/>
    <property type="match status" value="1"/>
</dbReference>
<dbReference type="PANTHER" id="PTHR11984:SF20">
    <property type="entry name" value="GAP JUNCTION BETA-1 PROTEIN"/>
    <property type="match status" value="1"/>
</dbReference>
<evidence type="ECO:0000259" key="12">
    <source>
        <dbReference type="SMART" id="SM00037"/>
    </source>
</evidence>
<sequence length="609" mass="69564">MNWASFYAIISGVNRHSTGIGRIWLSVLFIFRILVLVVAAESVWGDEKSGFTCNTQQPGCNSVCYDQFFPISHVRLWALQLILVSTPALLVAMHVAHRRHVDRKILKMSGRGSPKDLEQIKSQKFKIAGALWWTYMVSIIFRIVFEAAFMYIFYMIYPGYKMIRLVKCDSYPCPNTVDCFVSRPTEKTIFTVFMLAVSGICILLNIAEVVYLVGRACIRHFQGSEANPKGAWIAQKLSSYKQNEINQLISEHSFRPKFKEIRKNPLLESAQEHSTVVGKVWLTVLFIFRILVLGAAAEKVWGDEQSDFTCDTKQPGCQNVCYDKTFPISHVRFWVLQIIFVSTPTLFYLGHILHLVRMEEKLKKQHTNKQPLSPEGKDQKASVKDEQGRVRLQGALLCTYVFNVIFKTLFEVGFIVAQYLLYGFQLKPLYTCSRSPCPQPVNCYTSRPTEKTIFIFFMLVVAGISLLLNLVEMFHLCVNKFGQKHRFQQVQLVLDGDSEVHIDAPITSMSNSSYLSRHYTAQVAFQPSFRLSNSLLIKQELLYHSESSIVAYRQNRDNQAMERSTQPKEGDFNQPKHPGLGAGLPVGHPKTSSHPRKQSNTTREKDLRI</sequence>
<evidence type="ECO:0000256" key="3">
    <source>
        <dbReference type="ARBA" id="ARBA00022475"/>
    </source>
</evidence>
<evidence type="ECO:0000256" key="10">
    <source>
        <dbReference type="SAM" id="MobiDB-lite"/>
    </source>
</evidence>
<comment type="subunit">
    <text evidence="9">A connexon is composed of a hexamer of connexins.</text>
</comment>
<comment type="subcellular location">
    <subcellularLocation>
        <location evidence="1">Cell junction</location>
        <location evidence="1">Gap junction</location>
    </subcellularLocation>
    <subcellularLocation>
        <location evidence="2 9">Cell membrane</location>
        <topology evidence="2 9">Multi-pass membrane protein</topology>
    </subcellularLocation>
</comment>
<keyword evidence="7 11" id="KW-1133">Transmembrane helix</keyword>
<feature type="domain" description="Connexin cysteine-rich" evidence="13">
    <location>
        <begin position="145"/>
        <end position="212"/>
    </location>
</feature>
<feature type="transmembrane region" description="Helical" evidence="11">
    <location>
        <begin position="130"/>
        <end position="157"/>
    </location>
</feature>
<evidence type="ECO:0000313" key="14">
    <source>
        <dbReference type="EMBL" id="KPP62079.1"/>
    </source>
</evidence>
<evidence type="ECO:0000256" key="7">
    <source>
        <dbReference type="ARBA" id="ARBA00022989"/>
    </source>
</evidence>
<dbReference type="PROSITE" id="PS00408">
    <property type="entry name" value="CONNEXINS_2"/>
    <property type="match status" value="1"/>
</dbReference>
<keyword evidence="5 9" id="KW-0303">Gap junction</keyword>
<dbReference type="GO" id="GO:0005922">
    <property type="term" value="C:connexin complex"/>
    <property type="evidence" value="ECO:0007669"/>
    <property type="project" value="InterPro"/>
</dbReference>
<comment type="similarity">
    <text evidence="9">Belongs to the connexin family.</text>
</comment>
<dbReference type="InterPro" id="IPR013092">
    <property type="entry name" value="Connexin_N"/>
</dbReference>
<gene>
    <name evidence="14" type="ORF">Z043_119761</name>
</gene>
<dbReference type="FunFam" id="1.20.1440.80:FF:000001">
    <property type="entry name" value="Gap junction alpha-1"/>
    <property type="match status" value="2"/>
</dbReference>
<dbReference type="GO" id="GO:0005243">
    <property type="term" value="F:gap junction channel activity"/>
    <property type="evidence" value="ECO:0007669"/>
    <property type="project" value="TreeGrafter"/>
</dbReference>
<comment type="function">
    <text evidence="9">One gap junction consists of a cluster of closely packed pairs of transmembrane channels, the connexons, through which materials of low MW diffuse from one cell to a neighboring cell.</text>
</comment>
<dbReference type="InterPro" id="IPR017990">
    <property type="entry name" value="Connexin_CS"/>
</dbReference>
<feature type="domain" description="Connexin cysteine-rich" evidence="13">
    <location>
        <begin position="410"/>
        <end position="476"/>
    </location>
</feature>
<feature type="region of interest" description="Disordered" evidence="10">
    <location>
        <begin position="556"/>
        <end position="609"/>
    </location>
</feature>
<evidence type="ECO:0000256" key="8">
    <source>
        <dbReference type="ARBA" id="ARBA00023136"/>
    </source>
</evidence>
<organism evidence="14 15">
    <name type="scientific">Scleropages formosus</name>
    <name type="common">Asian bonytongue</name>
    <name type="synonym">Osteoglossum formosum</name>
    <dbReference type="NCBI Taxonomy" id="113540"/>
    <lineage>
        <taxon>Eukaryota</taxon>
        <taxon>Metazoa</taxon>
        <taxon>Chordata</taxon>
        <taxon>Craniata</taxon>
        <taxon>Vertebrata</taxon>
        <taxon>Euteleostomi</taxon>
        <taxon>Actinopterygii</taxon>
        <taxon>Neopterygii</taxon>
        <taxon>Teleostei</taxon>
        <taxon>Osteoglossocephala</taxon>
        <taxon>Osteoglossomorpha</taxon>
        <taxon>Osteoglossiformes</taxon>
        <taxon>Osteoglossidae</taxon>
        <taxon>Scleropages</taxon>
    </lineage>
</organism>
<protein>
    <recommendedName>
        <fullName evidence="9">Gap junction protein</fullName>
    </recommendedName>
</protein>
<evidence type="ECO:0000256" key="1">
    <source>
        <dbReference type="ARBA" id="ARBA00004610"/>
    </source>
</evidence>
<evidence type="ECO:0000256" key="4">
    <source>
        <dbReference type="ARBA" id="ARBA00022692"/>
    </source>
</evidence>
<evidence type="ECO:0000313" key="15">
    <source>
        <dbReference type="Proteomes" id="UP000034805"/>
    </source>
</evidence>
<evidence type="ECO:0000256" key="6">
    <source>
        <dbReference type="ARBA" id="ARBA00022949"/>
    </source>
</evidence>
<feature type="transmembrane region" description="Helical" evidence="11">
    <location>
        <begin position="21"/>
        <end position="40"/>
    </location>
</feature>
<dbReference type="Proteomes" id="UP000034805">
    <property type="component" value="Unassembled WGS sequence"/>
</dbReference>
<proteinExistence type="inferred from homology"/>
<evidence type="ECO:0000256" key="11">
    <source>
        <dbReference type="SAM" id="Phobius"/>
    </source>
</evidence>
<keyword evidence="8 11" id="KW-0472">Membrane</keyword>
<feature type="transmembrane region" description="Helical" evidence="11">
    <location>
        <begin position="394"/>
        <end position="421"/>
    </location>
</feature>
<keyword evidence="6" id="KW-0965">Cell junction</keyword>
<keyword evidence="4 9" id="KW-0812">Transmembrane</keyword>